<protein>
    <recommendedName>
        <fullName evidence="2">Putative agmatine deiminase</fullName>
        <ecNumber evidence="2">3.5.3.12</ecNumber>
    </recommendedName>
    <alternativeName>
        <fullName evidence="2">Agmatine iminohydrolase</fullName>
    </alternativeName>
</protein>
<accession>A0ABN7LLP5</accession>
<evidence type="ECO:0000256" key="1">
    <source>
        <dbReference type="ARBA" id="ARBA00022801"/>
    </source>
</evidence>
<gene>
    <name evidence="3" type="primary">aguA_1</name>
    <name evidence="2" type="synonym">aguA</name>
    <name evidence="3" type="ORF">R69888_02950</name>
</gene>
<feature type="active site" description="Amidino-cysteine intermediate" evidence="2">
    <location>
        <position position="372"/>
    </location>
</feature>
<dbReference type="SUPFAM" id="SSF55909">
    <property type="entry name" value="Pentein"/>
    <property type="match status" value="1"/>
</dbReference>
<dbReference type="PANTHER" id="PTHR31377">
    <property type="entry name" value="AGMATINE DEIMINASE-RELATED"/>
    <property type="match status" value="1"/>
</dbReference>
<organism evidence="3 4">
    <name type="scientific">Paraburkholderia haematera</name>
    <dbReference type="NCBI Taxonomy" id="2793077"/>
    <lineage>
        <taxon>Bacteria</taxon>
        <taxon>Pseudomonadati</taxon>
        <taxon>Pseudomonadota</taxon>
        <taxon>Betaproteobacteria</taxon>
        <taxon>Burkholderiales</taxon>
        <taxon>Burkholderiaceae</taxon>
        <taxon>Paraburkholderia</taxon>
    </lineage>
</organism>
<reference evidence="3 4" key="1">
    <citation type="submission" date="2021-02" db="EMBL/GenBank/DDBJ databases">
        <authorList>
            <person name="Vanwijnsberghe S."/>
        </authorList>
    </citation>
    <scope>NUCLEOTIDE SEQUENCE [LARGE SCALE GENOMIC DNA]</scope>
    <source>
        <strain evidence="3 4">LMG 31837</strain>
    </source>
</reference>
<dbReference type="EMBL" id="CAJNBK010000006">
    <property type="protein sequence ID" value="CAE6750484.1"/>
    <property type="molecule type" value="Genomic_DNA"/>
</dbReference>
<evidence type="ECO:0000313" key="3">
    <source>
        <dbReference type="EMBL" id="CAE6750484.1"/>
    </source>
</evidence>
<comment type="catalytic activity">
    <reaction evidence="2">
        <text>agmatine + H2O = N-carbamoylputrescine + NH4(+)</text>
        <dbReference type="Rhea" id="RHEA:18037"/>
        <dbReference type="ChEBI" id="CHEBI:15377"/>
        <dbReference type="ChEBI" id="CHEBI:28938"/>
        <dbReference type="ChEBI" id="CHEBI:58145"/>
        <dbReference type="ChEBI" id="CHEBI:58318"/>
        <dbReference type="EC" id="3.5.3.12"/>
    </reaction>
</comment>
<dbReference type="NCBIfam" id="TIGR03380">
    <property type="entry name" value="agmatine_aguA"/>
    <property type="match status" value="1"/>
</dbReference>
<name>A0ABN7LLP5_9BURK</name>
<comment type="caution">
    <text evidence="3">The sequence shown here is derived from an EMBL/GenBank/DDBJ whole genome shotgun (WGS) entry which is preliminary data.</text>
</comment>
<keyword evidence="4" id="KW-1185">Reference proteome</keyword>
<dbReference type="HAMAP" id="MF_01841">
    <property type="entry name" value="Agmatine_deimin"/>
    <property type="match status" value="1"/>
</dbReference>
<proteinExistence type="inferred from homology"/>
<evidence type="ECO:0000256" key="2">
    <source>
        <dbReference type="HAMAP-Rule" id="MF_01841"/>
    </source>
</evidence>
<dbReference type="PANTHER" id="PTHR31377:SF0">
    <property type="entry name" value="AGMATINE DEIMINASE-RELATED"/>
    <property type="match status" value="1"/>
</dbReference>
<evidence type="ECO:0000313" key="4">
    <source>
        <dbReference type="Proteomes" id="UP000672526"/>
    </source>
</evidence>
<dbReference type="EC" id="3.5.3.12" evidence="2"/>
<comment type="similarity">
    <text evidence="2">Belongs to the agmatine deiminase family.</text>
</comment>
<dbReference type="GO" id="GO:0047632">
    <property type="term" value="F:agmatine deiminase activity"/>
    <property type="evidence" value="ECO:0007669"/>
    <property type="project" value="UniProtKB-EC"/>
</dbReference>
<dbReference type="Pfam" id="PF04371">
    <property type="entry name" value="PAD_porph"/>
    <property type="match status" value="1"/>
</dbReference>
<dbReference type="NCBIfam" id="NF010070">
    <property type="entry name" value="PRK13551.1"/>
    <property type="match status" value="1"/>
</dbReference>
<dbReference type="Proteomes" id="UP000672526">
    <property type="component" value="Unassembled WGS sequence"/>
</dbReference>
<sequence length="383" mass="42342">MPGTCRHAPNYWSDTMARTLTTLPRNDGFRCPGEFEPKAGCWLGWPERPDVWRNGGKPAQKVWVEIATAIAGSDPVTICVSSRQYANARAMLPPHIRVLEMTVNDSWFRDSGPAWLLSDHGEVRGVDFQFNAYGGLNGGLYFPWDMDDQIAGKILEAERADRYRAPIIAEMGGIQCDGEGTVLTTEQCLLNVNRNAELGKEAVTQHLLDYLGARKVIWLPRGCKFDETDGHIDDLACFSRPGEVVMQWTDDPSDPQYEIYQEAYAILSSTIDAKGRSLKIHKILAPETLVWTAEEAAGLDHGDAAMARVAGTRICASYINYYVGNGVIVVPEFGDVNDLPAQRMLADVFPRHRIIGIPNTREILLGGGNIACITSPQYAAQTR</sequence>
<dbReference type="InterPro" id="IPR017754">
    <property type="entry name" value="Agmatine_deiminase"/>
</dbReference>
<dbReference type="Gene3D" id="3.75.10.10">
    <property type="entry name" value="L-arginine/glycine Amidinotransferase, Chain A"/>
    <property type="match status" value="1"/>
</dbReference>
<dbReference type="InterPro" id="IPR007466">
    <property type="entry name" value="Peptidyl-Arg-deiminase_porph"/>
</dbReference>
<keyword evidence="1 2" id="KW-0378">Hydrolase</keyword>